<name>A0ABY8J0L0_9BACI</name>
<dbReference type="EMBL" id="CP121671">
    <property type="protein sequence ID" value="WFT76038.1"/>
    <property type="molecule type" value="Genomic_DNA"/>
</dbReference>
<dbReference type="InterPro" id="IPR000182">
    <property type="entry name" value="GNAT_dom"/>
</dbReference>
<gene>
    <name evidence="2" type="ORF">P9989_06655</name>
</gene>
<organism evidence="2 3">
    <name type="scientific">Halobacillus naozhouensis</name>
    <dbReference type="NCBI Taxonomy" id="554880"/>
    <lineage>
        <taxon>Bacteria</taxon>
        <taxon>Bacillati</taxon>
        <taxon>Bacillota</taxon>
        <taxon>Bacilli</taxon>
        <taxon>Bacillales</taxon>
        <taxon>Bacillaceae</taxon>
        <taxon>Halobacillus</taxon>
    </lineage>
</organism>
<proteinExistence type="predicted"/>
<dbReference type="CDD" id="cd04301">
    <property type="entry name" value="NAT_SF"/>
    <property type="match status" value="1"/>
</dbReference>
<reference evidence="2 3" key="1">
    <citation type="submission" date="2023-04" db="EMBL/GenBank/DDBJ databases">
        <title>Genome sequence of Halobacillus naozhouensis KACC 21980.</title>
        <authorList>
            <person name="Kim S."/>
            <person name="Heo J."/>
            <person name="Kwon S.-W."/>
        </authorList>
    </citation>
    <scope>NUCLEOTIDE SEQUENCE [LARGE SCALE GENOMIC DNA]</scope>
    <source>
        <strain evidence="2 3">KCTC 13234</strain>
    </source>
</reference>
<dbReference type="Gene3D" id="3.40.630.30">
    <property type="match status" value="1"/>
</dbReference>
<dbReference type="Pfam" id="PF00583">
    <property type="entry name" value="Acetyltransf_1"/>
    <property type="match status" value="1"/>
</dbReference>
<dbReference type="InterPro" id="IPR016181">
    <property type="entry name" value="Acyl_CoA_acyltransferase"/>
</dbReference>
<feature type="domain" description="N-acetyltransferase" evidence="1">
    <location>
        <begin position="1"/>
        <end position="181"/>
    </location>
</feature>
<evidence type="ECO:0000313" key="3">
    <source>
        <dbReference type="Proteomes" id="UP001221597"/>
    </source>
</evidence>
<accession>A0ABY8J0L0</accession>
<evidence type="ECO:0000313" key="2">
    <source>
        <dbReference type="EMBL" id="WFT76038.1"/>
    </source>
</evidence>
<dbReference type="SUPFAM" id="SSF55729">
    <property type="entry name" value="Acyl-CoA N-acyltransferases (Nat)"/>
    <property type="match status" value="1"/>
</dbReference>
<dbReference type="PROSITE" id="PS51186">
    <property type="entry name" value="GNAT"/>
    <property type="match status" value="1"/>
</dbReference>
<keyword evidence="3" id="KW-1185">Reference proteome</keyword>
<sequence>MTYVRVARFEDAKDIANIHIQSWKSTYKDLIDERDMSNITLENRVVLWETILRTPVNGQIAYVIENDQEEVVGFVSGGKERTKNYGYDGEIYAIYLLDDYQRKGYGTKMIEAFVAAMKEAGYQSLLVWVLTRNPSSNFYRILGAQPVEAEEVTIGQGTYEETAYGWEHIDLLLQRFSLKKE</sequence>
<evidence type="ECO:0000259" key="1">
    <source>
        <dbReference type="PROSITE" id="PS51186"/>
    </source>
</evidence>
<dbReference type="RefSeq" id="WP_283077996.1">
    <property type="nucleotide sequence ID" value="NZ_CP121671.1"/>
</dbReference>
<dbReference type="Proteomes" id="UP001221597">
    <property type="component" value="Chromosome"/>
</dbReference>
<protein>
    <submittedName>
        <fullName evidence="2">GNAT family N-acetyltransferase</fullName>
    </submittedName>
</protein>